<feature type="domain" description="GAG-pre-integrase" evidence="1">
    <location>
        <begin position="40"/>
        <end position="112"/>
    </location>
</feature>
<keyword evidence="3" id="KW-1185">Reference proteome</keyword>
<proteinExistence type="predicted"/>
<name>A0AAD7EMR4_9AGAR</name>
<evidence type="ECO:0000313" key="3">
    <source>
        <dbReference type="Proteomes" id="UP001218218"/>
    </source>
</evidence>
<sequence>MLDEDVLLATRCVRDPEFDIIAWYAAHRRRALMEAVLLNGMYVLEFDEVVGTAAWVARSRDVPVTKGTWHRRLGHLGGSGLDALVSGKHVNGLHVREGGMDGLCEDCISGKHAYEEHVAAGLRGGGVLAPKVSCRRQDAVGNVLREQARHFSPSQPSFHKSPPRWFQQNRRLSPLESRDSNVLQLARRHLRGGSGASFASSSRGRCGCSWRRPAGCWGRTARSNSLC</sequence>
<protein>
    <recommendedName>
        <fullName evidence="1">GAG-pre-integrase domain-containing protein</fullName>
    </recommendedName>
</protein>
<accession>A0AAD7EMR4</accession>
<dbReference type="Pfam" id="PF13976">
    <property type="entry name" value="gag_pre-integrs"/>
    <property type="match status" value="1"/>
</dbReference>
<evidence type="ECO:0000313" key="2">
    <source>
        <dbReference type="EMBL" id="KAJ7336323.1"/>
    </source>
</evidence>
<gene>
    <name evidence="2" type="ORF">DFH08DRAFT_286511</name>
</gene>
<dbReference type="Proteomes" id="UP001218218">
    <property type="component" value="Unassembled WGS sequence"/>
</dbReference>
<dbReference type="EMBL" id="JARIHO010000031">
    <property type="protein sequence ID" value="KAJ7336323.1"/>
    <property type="molecule type" value="Genomic_DNA"/>
</dbReference>
<organism evidence="2 3">
    <name type="scientific">Mycena albidolilacea</name>
    <dbReference type="NCBI Taxonomy" id="1033008"/>
    <lineage>
        <taxon>Eukaryota</taxon>
        <taxon>Fungi</taxon>
        <taxon>Dikarya</taxon>
        <taxon>Basidiomycota</taxon>
        <taxon>Agaricomycotina</taxon>
        <taxon>Agaricomycetes</taxon>
        <taxon>Agaricomycetidae</taxon>
        <taxon>Agaricales</taxon>
        <taxon>Marasmiineae</taxon>
        <taxon>Mycenaceae</taxon>
        <taxon>Mycena</taxon>
    </lineage>
</organism>
<evidence type="ECO:0000259" key="1">
    <source>
        <dbReference type="Pfam" id="PF13976"/>
    </source>
</evidence>
<dbReference type="AlphaFoldDB" id="A0AAD7EMR4"/>
<reference evidence="2" key="1">
    <citation type="submission" date="2023-03" db="EMBL/GenBank/DDBJ databases">
        <title>Massive genome expansion in bonnet fungi (Mycena s.s.) driven by repeated elements and novel gene families across ecological guilds.</title>
        <authorList>
            <consortium name="Lawrence Berkeley National Laboratory"/>
            <person name="Harder C.B."/>
            <person name="Miyauchi S."/>
            <person name="Viragh M."/>
            <person name="Kuo A."/>
            <person name="Thoen E."/>
            <person name="Andreopoulos B."/>
            <person name="Lu D."/>
            <person name="Skrede I."/>
            <person name="Drula E."/>
            <person name="Henrissat B."/>
            <person name="Morin E."/>
            <person name="Kohler A."/>
            <person name="Barry K."/>
            <person name="LaButti K."/>
            <person name="Morin E."/>
            <person name="Salamov A."/>
            <person name="Lipzen A."/>
            <person name="Mereny Z."/>
            <person name="Hegedus B."/>
            <person name="Baldrian P."/>
            <person name="Stursova M."/>
            <person name="Weitz H."/>
            <person name="Taylor A."/>
            <person name="Grigoriev I.V."/>
            <person name="Nagy L.G."/>
            <person name="Martin F."/>
            <person name="Kauserud H."/>
        </authorList>
    </citation>
    <scope>NUCLEOTIDE SEQUENCE</scope>
    <source>
        <strain evidence="2">CBHHK002</strain>
    </source>
</reference>
<comment type="caution">
    <text evidence="2">The sequence shown here is derived from an EMBL/GenBank/DDBJ whole genome shotgun (WGS) entry which is preliminary data.</text>
</comment>
<dbReference type="InterPro" id="IPR025724">
    <property type="entry name" value="GAG-pre-integrase_dom"/>
</dbReference>